<evidence type="ECO:0000256" key="1">
    <source>
        <dbReference type="SAM" id="SignalP"/>
    </source>
</evidence>
<accession>A0A177AP33</accession>
<dbReference type="EMBL" id="LWCA01002563">
    <property type="protein sequence ID" value="OAF63796.1"/>
    <property type="molecule type" value="Genomic_DNA"/>
</dbReference>
<gene>
    <name evidence="2" type="ORF">A3Q56_08498</name>
</gene>
<organism evidence="2 3">
    <name type="scientific">Intoshia linei</name>
    <dbReference type="NCBI Taxonomy" id="1819745"/>
    <lineage>
        <taxon>Eukaryota</taxon>
        <taxon>Metazoa</taxon>
        <taxon>Spiralia</taxon>
        <taxon>Lophotrochozoa</taxon>
        <taxon>Mesozoa</taxon>
        <taxon>Orthonectida</taxon>
        <taxon>Rhopaluridae</taxon>
        <taxon>Intoshia</taxon>
    </lineage>
</organism>
<evidence type="ECO:0000313" key="2">
    <source>
        <dbReference type="EMBL" id="OAF63796.1"/>
    </source>
</evidence>
<feature type="chain" id="PRO_5008056660" description="BED-type domain-containing protein" evidence="1">
    <location>
        <begin position="26"/>
        <end position="188"/>
    </location>
</feature>
<reference evidence="2 3" key="1">
    <citation type="submission" date="2016-04" db="EMBL/GenBank/DDBJ databases">
        <title>The genome of Intoshia linei affirms orthonectids as highly simplified spiralians.</title>
        <authorList>
            <person name="Mikhailov K.V."/>
            <person name="Slusarev G.S."/>
            <person name="Nikitin M.A."/>
            <person name="Logacheva M.D."/>
            <person name="Penin A."/>
            <person name="Aleoshin V."/>
            <person name="Panchin Y.V."/>
        </authorList>
    </citation>
    <scope>NUCLEOTIDE SEQUENCE [LARGE SCALE GENOMIC DNA]</scope>
    <source>
        <strain evidence="2">Intl2013</strain>
        <tissue evidence="2">Whole animal</tissue>
    </source>
</reference>
<dbReference type="OrthoDB" id="10033706at2759"/>
<sequence>MKKFNFLHIVAISLLLNLTTEDEEAKSILLGQKKKCGRAKKAKQAFIIHFKFEKIDEEYEKCKVCNQKLKYINNGSTIIKKHFIKCSKNSSDIEEEYMLAARQGALVYHTIRHDQSFRSLDCTSKLLHKMFNVNINCCQTKSSSIVNKALYPHYFQKILSKLEDITCVSIAFDTSNFLNYSISCILKT</sequence>
<name>A0A177AP33_9BILA</name>
<evidence type="ECO:0000313" key="3">
    <source>
        <dbReference type="Proteomes" id="UP000078046"/>
    </source>
</evidence>
<evidence type="ECO:0008006" key="4">
    <source>
        <dbReference type="Google" id="ProtNLM"/>
    </source>
</evidence>
<proteinExistence type="predicted"/>
<keyword evidence="3" id="KW-1185">Reference proteome</keyword>
<comment type="caution">
    <text evidence="2">The sequence shown here is derived from an EMBL/GenBank/DDBJ whole genome shotgun (WGS) entry which is preliminary data.</text>
</comment>
<protein>
    <recommendedName>
        <fullName evidence="4">BED-type domain-containing protein</fullName>
    </recommendedName>
</protein>
<dbReference type="AlphaFoldDB" id="A0A177AP33"/>
<dbReference type="Proteomes" id="UP000078046">
    <property type="component" value="Unassembled WGS sequence"/>
</dbReference>
<keyword evidence="1" id="KW-0732">Signal</keyword>
<feature type="signal peptide" evidence="1">
    <location>
        <begin position="1"/>
        <end position="25"/>
    </location>
</feature>